<name>A0A9W7A423_9STRA</name>
<dbReference type="OrthoDB" id="195528at2759"/>
<accession>A0A9W7A423</accession>
<keyword evidence="3" id="KW-1185">Reference proteome</keyword>
<protein>
    <submittedName>
        <fullName evidence="2">Uncharacterized protein</fullName>
    </submittedName>
</protein>
<keyword evidence="1" id="KW-1133">Transmembrane helix</keyword>
<feature type="transmembrane region" description="Helical" evidence="1">
    <location>
        <begin position="62"/>
        <end position="86"/>
    </location>
</feature>
<feature type="transmembrane region" description="Helical" evidence="1">
    <location>
        <begin position="229"/>
        <end position="254"/>
    </location>
</feature>
<organism evidence="2 3">
    <name type="scientific">Triparma retinervis</name>
    <dbReference type="NCBI Taxonomy" id="2557542"/>
    <lineage>
        <taxon>Eukaryota</taxon>
        <taxon>Sar</taxon>
        <taxon>Stramenopiles</taxon>
        <taxon>Ochrophyta</taxon>
        <taxon>Bolidophyceae</taxon>
        <taxon>Parmales</taxon>
        <taxon>Triparmaceae</taxon>
        <taxon>Triparma</taxon>
    </lineage>
</organism>
<feature type="transmembrane region" description="Helical" evidence="1">
    <location>
        <begin position="275"/>
        <end position="298"/>
    </location>
</feature>
<dbReference type="EMBL" id="BRXZ01003807">
    <property type="protein sequence ID" value="GMH62288.1"/>
    <property type="molecule type" value="Genomic_DNA"/>
</dbReference>
<comment type="caution">
    <text evidence="2">The sequence shown here is derived from an EMBL/GenBank/DDBJ whole genome shotgun (WGS) entry which is preliminary data.</text>
</comment>
<evidence type="ECO:0000313" key="2">
    <source>
        <dbReference type="EMBL" id="GMH62288.1"/>
    </source>
</evidence>
<proteinExistence type="predicted"/>
<keyword evidence="1" id="KW-0812">Transmembrane</keyword>
<feature type="transmembrane region" description="Helical" evidence="1">
    <location>
        <begin position="131"/>
        <end position="153"/>
    </location>
</feature>
<feature type="transmembrane region" description="Helical" evidence="1">
    <location>
        <begin position="343"/>
        <end position="371"/>
    </location>
</feature>
<feature type="transmembrane region" description="Helical" evidence="1">
    <location>
        <begin position="420"/>
        <end position="440"/>
    </location>
</feature>
<reference evidence="2" key="1">
    <citation type="submission" date="2022-07" db="EMBL/GenBank/DDBJ databases">
        <title>Genome analysis of Parmales, a sister group of diatoms, reveals the evolutionary specialization of diatoms from phago-mixotrophs to photoautotrophs.</title>
        <authorList>
            <person name="Ban H."/>
            <person name="Sato S."/>
            <person name="Yoshikawa S."/>
            <person name="Kazumasa Y."/>
            <person name="Nakamura Y."/>
            <person name="Ichinomiya M."/>
            <person name="Saitoh K."/>
            <person name="Sato N."/>
            <person name="Blanc-Mathieu R."/>
            <person name="Endo H."/>
            <person name="Kuwata A."/>
            <person name="Ogata H."/>
        </authorList>
    </citation>
    <scope>NUCLEOTIDE SEQUENCE</scope>
</reference>
<evidence type="ECO:0000256" key="1">
    <source>
        <dbReference type="SAM" id="Phobius"/>
    </source>
</evidence>
<keyword evidence="1" id="KW-0472">Membrane</keyword>
<gene>
    <name evidence="2" type="ORF">TrRE_jg2142</name>
</gene>
<dbReference type="Proteomes" id="UP001165082">
    <property type="component" value="Unassembled WGS sequence"/>
</dbReference>
<sequence>MATITPTKNESRTSTIIQLDLGRKSHKRRRSMVARMAGVKQETQSFEWFHPSKQLYKKMRSAITLLTLITFIYTLFFILLVSSGFSNWTTLTPSVVNLYGGLGILCPLSGVVCLFSIFSKKTLKQFNVAPLIRFYWFYNYVLPVYLFLALVSFDYEATISIWNLKLWDTGSYLWVRGLFCQGGTSTTTCNVPESTWEQGIAAVNAFCISTFGNTDCYGIQDNAQKGFKIYSIFSFIFIAVVSIVTSILMLVLIISVRIWIGAELINNSNLNHTEAVLWFLIPTVGAALTGIFFITNIGTTLTSFILLSITFFTSSFTFLVLATLAMVITHYSPNTSHQVKTKITLIMSFTAFGVISTAAALVTVIFGSIYWATENELDTATATSLACTFDYSNSCSNCPSSCPEWEYDEVEQVLRSAFKVAVLLGALLTLFGICSIWTGIRWYKHYRHHKVDYV</sequence>
<evidence type="ECO:0000313" key="3">
    <source>
        <dbReference type="Proteomes" id="UP001165082"/>
    </source>
</evidence>
<dbReference type="AlphaFoldDB" id="A0A9W7A423"/>
<feature type="transmembrane region" description="Helical" evidence="1">
    <location>
        <begin position="304"/>
        <end position="331"/>
    </location>
</feature>
<feature type="transmembrane region" description="Helical" evidence="1">
    <location>
        <begin position="98"/>
        <end position="119"/>
    </location>
</feature>